<dbReference type="GO" id="GO:0016791">
    <property type="term" value="F:phosphatase activity"/>
    <property type="evidence" value="ECO:0007669"/>
    <property type="project" value="TreeGrafter"/>
</dbReference>
<dbReference type="Pfam" id="PF08448">
    <property type="entry name" value="PAS_4"/>
    <property type="match status" value="1"/>
</dbReference>
<dbReference type="STRING" id="573370.DMR_30340"/>
<dbReference type="EMBL" id="AP010904">
    <property type="protein sequence ID" value="BAH76525.1"/>
    <property type="molecule type" value="Genomic_DNA"/>
</dbReference>
<dbReference type="SMART" id="SM00331">
    <property type="entry name" value="PP2C_SIG"/>
    <property type="match status" value="1"/>
</dbReference>
<dbReference type="Pfam" id="PF07228">
    <property type="entry name" value="SpoIIE"/>
    <property type="match status" value="1"/>
</dbReference>
<dbReference type="InterPro" id="IPR001932">
    <property type="entry name" value="PPM-type_phosphatase-like_dom"/>
</dbReference>
<reference evidence="3 4" key="1">
    <citation type="journal article" date="2009" name="Genome Res.">
        <title>Whole genome sequence of Desulfovibrio magneticus strain RS-1 revealed common gene clusters in magnetotactic bacteria.</title>
        <authorList>
            <person name="Nakazawa H."/>
            <person name="Arakaki A."/>
            <person name="Narita-Yamada S."/>
            <person name="Yashiro I."/>
            <person name="Jinno K."/>
            <person name="Aoki N."/>
            <person name="Tsuruyama A."/>
            <person name="Okamura Y."/>
            <person name="Tanikawa S."/>
            <person name="Fujita N."/>
            <person name="Takeyama H."/>
            <person name="Matsunaga T."/>
        </authorList>
    </citation>
    <scope>NUCLEOTIDE SEQUENCE [LARGE SCALE GENOMIC DNA]</scope>
    <source>
        <strain evidence="4">ATCC 700980 / DSM 13731 / RS-1</strain>
    </source>
</reference>
<dbReference type="PANTHER" id="PTHR43156:SF2">
    <property type="entry name" value="STAGE II SPORULATION PROTEIN E"/>
    <property type="match status" value="1"/>
</dbReference>
<dbReference type="SUPFAM" id="SSF55785">
    <property type="entry name" value="PYP-like sensor domain (PAS domain)"/>
    <property type="match status" value="1"/>
</dbReference>
<dbReference type="Gene3D" id="3.60.40.10">
    <property type="entry name" value="PPM-type phosphatase domain"/>
    <property type="match status" value="1"/>
</dbReference>
<evidence type="ECO:0000313" key="3">
    <source>
        <dbReference type="EMBL" id="BAH76525.1"/>
    </source>
</evidence>
<dbReference type="Gene3D" id="3.30.450.20">
    <property type="entry name" value="PAS domain"/>
    <property type="match status" value="1"/>
</dbReference>
<keyword evidence="4" id="KW-1185">Reference proteome</keyword>
<dbReference type="InterPro" id="IPR035965">
    <property type="entry name" value="PAS-like_dom_sf"/>
</dbReference>
<dbReference type="KEGG" id="dma:DMR_30340"/>
<evidence type="ECO:0000313" key="4">
    <source>
        <dbReference type="Proteomes" id="UP000009071"/>
    </source>
</evidence>
<dbReference type="RefSeq" id="WP_015861685.1">
    <property type="nucleotide sequence ID" value="NC_012796.1"/>
</dbReference>
<dbReference type="InterPro" id="IPR036457">
    <property type="entry name" value="PPM-type-like_dom_sf"/>
</dbReference>
<name>C4XIF0_SOLM1</name>
<dbReference type="OrthoDB" id="20101at2"/>
<dbReference type="PROSITE" id="PS50112">
    <property type="entry name" value="PAS"/>
    <property type="match status" value="1"/>
</dbReference>
<dbReference type="InterPro" id="IPR052016">
    <property type="entry name" value="Bact_Sigma-Reg"/>
</dbReference>
<sequence length="411" mass="45485">MNFNITNLRESIEFLNILFEKIPSVVMLVDKDLVVQEVNDAYQVIFGLPREQAVGQRCGNALKCAFAVTEETLCGETSNCEQCLLRQAAIQTLLQQVPADQEKLVHTFFINGSREERHFEFSTRYVTFHGEQMVLVILYDVTKLEVQKLELIDKQSKIDESLKAAGIVQLSLLPKKLPHVKTVDFSWKFIPCEGIGGDILNVVHLDKDNIGLYMLDVAGHGAPSAMISVLVYQLMNSQTGILLDNTTTPPLIRKPEEVLNLLDKEFPLMRFKRHFTIVYAVLNHRTGTLTYSNAAHCSPIVLTQDGVIKTLDVSGTVIGIGAMPFGQQTIALSPGDKVVLFSDGVEEMGNADNELFGSERLANTLIALRDTSTDGLVQGIYKQVMHFAGGHPPVDDLSILAFEYKGTTSSV</sequence>
<gene>
    <name evidence="3" type="ordered locus">DMR_30340</name>
</gene>
<keyword evidence="1" id="KW-0378">Hydrolase</keyword>
<accession>C4XIF0</accession>
<dbReference type="eggNOG" id="COG2208">
    <property type="taxonomic scope" value="Bacteria"/>
</dbReference>
<feature type="domain" description="PAS" evidence="2">
    <location>
        <begin position="11"/>
        <end position="56"/>
    </location>
</feature>
<protein>
    <recommendedName>
        <fullName evidence="2">PAS domain-containing protein</fullName>
    </recommendedName>
</protein>
<evidence type="ECO:0000256" key="1">
    <source>
        <dbReference type="ARBA" id="ARBA00022801"/>
    </source>
</evidence>
<dbReference type="Proteomes" id="UP000009071">
    <property type="component" value="Chromosome"/>
</dbReference>
<dbReference type="AlphaFoldDB" id="C4XIF0"/>
<proteinExistence type="predicted"/>
<dbReference type="HOGENOM" id="CLU_679209_0_0_7"/>
<dbReference type="InterPro" id="IPR000014">
    <property type="entry name" value="PAS"/>
</dbReference>
<organism evidence="3 4">
    <name type="scientific">Solidesulfovibrio magneticus (strain ATCC 700980 / DSM 13731 / RS-1)</name>
    <name type="common">Desulfovibrio magneticus</name>
    <dbReference type="NCBI Taxonomy" id="573370"/>
    <lineage>
        <taxon>Bacteria</taxon>
        <taxon>Pseudomonadati</taxon>
        <taxon>Thermodesulfobacteriota</taxon>
        <taxon>Desulfovibrionia</taxon>
        <taxon>Desulfovibrionales</taxon>
        <taxon>Desulfovibrionaceae</taxon>
        <taxon>Solidesulfovibrio</taxon>
    </lineage>
</organism>
<evidence type="ECO:0000259" key="2">
    <source>
        <dbReference type="PROSITE" id="PS50112"/>
    </source>
</evidence>
<dbReference type="InterPro" id="IPR013656">
    <property type="entry name" value="PAS_4"/>
</dbReference>
<dbReference type="PANTHER" id="PTHR43156">
    <property type="entry name" value="STAGE II SPORULATION PROTEIN E-RELATED"/>
    <property type="match status" value="1"/>
</dbReference>